<evidence type="ECO:0000313" key="2">
    <source>
        <dbReference type="EMBL" id="GAJ28099.1"/>
    </source>
</evidence>
<feature type="transmembrane region" description="Helical" evidence="1">
    <location>
        <begin position="34"/>
        <end position="53"/>
    </location>
</feature>
<reference evidence="3" key="1">
    <citation type="journal article" date="2014" name="FEMS Microbiol. Lett.">
        <title>Draft Genomic DNA Sequence of the Facultatively Methylotrophic Bacterium Acidomonas methanolica type strain MB58.</title>
        <authorList>
            <person name="Higashiura N."/>
            <person name="Hadano H."/>
            <person name="Hirakawa H."/>
            <person name="Matsutani M."/>
            <person name="Takabe S."/>
            <person name="Matsushita K."/>
            <person name="Azuma Y."/>
        </authorList>
    </citation>
    <scope>NUCLEOTIDE SEQUENCE [LARGE SCALE GENOMIC DNA]</scope>
    <source>
        <strain evidence="3">MB58</strain>
    </source>
</reference>
<keyword evidence="1" id="KW-0812">Transmembrane</keyword>
<organism evidence="2 3">
    <name type="scientific">Acidomonas methanolica NBRC 104435</name>
    <dbReference type="NCBI Taxonomy" id="1231351"/>
    <lineage>
        <taxon>Bacteria</taxon>
        <taxon>Pseudomonadati</taxon>
        <taxon>Pseudomonadota</taxon>
        <taxon>Alphaproteobacteria</taxon>
        <taxon>Acetobacterales</taxon>
        <taxon>Acetobacteraceae</taxon>
        <taxon>Acidomonas</taxon>
    </lineage>
</organism>
<evidence type="ECO:0000256" key="1">
    <source>
        <dbReference type="SAM" id="Phobius"/>
    </source>
</evidence>
<keyword evidence="1" id="KW-1133">Transmembrane helix</keyword>
<accession>A0A023D1Z3</accession>
<gene>
    <name evidence="2" type="ORF">Amme_013_063</name>
</gene>
<evidence type="ECO:0000313" key="3">
    <source>
        <dbReference type="Proteomes" id="UP000019760"/>
    </source>
</evidence>
<dbReference type="Proteomes" id="UP000019760">
    <property type="component" value="Unassembled WGS sequence"/>
</dbReference>
<dbReference type="EMBL" id="BAND01000013">
    <property type="protein sequence ID" value="GAJ28099.1"/>
    <property type="molecule type" value="Genomic_DNA"/>
</dbReference>
<comment type="caution">
    <text evidence="2">The sequence shown here is derived from an EMBL/GenBank/DDBJ whole genome shotgun (WGS) entry which is preliminary data.</text>
</comment>
<protein>
    <submittedName>
        <fullName evidence="2">Uncharacterized protein</fullName>
    </submittedName>
</protein>
<reference evidence="2 3" key="2">
    <citation type="journal article" date="2014" name="FEMS Microbiol. Lett.">
        <title>Draft genomic DNA sequence of the facultatively methylotrophic bacterium Acidomonas methanolica type strain MB58.</title>
        <authorList>
            <person name="Higashiura N."/>
            <person name="Hadano H."/>
            <person name="Hirakawa H."/>
            <person name="Matsutani M."/>
            <person name="Takabe S."/>
            <person name="Matsushita K."/>
            <person name="Azuma Y."/>
        </authorList>
    </citation>
    <scope>NUCLEOTIDE SEQUENCE [LARGE SCALE GENOMIC DNA]</scope>
    <source>
        <strain evidence="2 3">MB58</strain>
    </source>
</reference>
<keyword evidence="1" id="KW-0472">Membrane</keyword>
<proteinExistence type="predicted"/>
<keyword evidence="3" id="KW-1185">Reference proteome</keyword>
<dbReference type="AlphaFoldDB" id="A0A023D1Z3"/>
<name>A0A023D1Z3_ACIMT</name>
<sequence length="96" mass="10303">MLCPVCRQAMRRTAELCPHCGAERRFGPTPRETAHGLAGGAVAVPLFAIVVAGPSLWDLPMALAGAMAGFFFAHSRHGGDRWIGGTQRLRMATTER</sequence>